<accession>A0A154BQD1</accession>
<evidence type="ECO:0000313" key="5">
    <source>
        <dbReference type="Proteomes" id="UP000076268"/>
    </source>
</evidence>
<dbReference type="Pfam" id="PF22725">
    <property type="entry name" value="GFO_IDH_MocA_C3"/>
    <property type="match status" value="1"/>
</dbReference>
<feature type="domain" description="Gfo/Idh/MocA-like oxidoreductase N-terminal" evidence="2">
    <location>
        <begin position="6"/>
        <end position="126"/>
    </location>
</feature>
<reference evidence="4 5" key="1">
    <citation type="submission" date="2016-02" db="EMBL/GenBank/DDBJ databases">
        <title>Anaerosporomusa subterraneum gen. nov., sp. nov., a spore-forming obligate anaerobe isolated from saprolite.</title>
        <authorList>
            <person name="Choi J.K."/>
            <person name="Shah M."/>
            <person name="Yee N."/>
        </authorList>
    </citation>
    <scope>NUCLEOTIDE SEQUENCE [LARGE SCALE GENOMIC DNA]</scope>
    <source>
        <strain evidence="4 5">RU4</strain>
    </source>
</reference>
<dbReference type="InterPro" id="IPR036291">
    <property type="entry name" value="NAD(P)-bd_dom_sf"/>
</dbReference>
<dbReference type="OrthoDB" id="9802794at2"/>
<dbReference type="AlphaFoldDB" id="A0A154BQD1"/>
<dbReference type="Pfam" id="PF01408">
    <property type="entry name" value="GFO_IDH_MocA"/>
    <property type="match status" value="1"/>
</dbReference>
<evidence type="ECO:0000256" key="1">
    <source>
        <dbReference type="ARBA" id="ARBA00023002"/>
    </source>
</evidence>
<dbReference type="Gene3D" id="3.30.360.10">
    <property type="entry name" value="Dihydrodipicolinate Reductase, domain 2"/>
    <property type="match status" value="1"/>
</dbReference>
<evidence type="ECO:0000313" key="4">
    <source>
        <dbReference type="EMBL" id="KYZ76167.1"/>
    </source>
</evidence>
<dbReference type="Gene3D" id="3.40.50.720">
    <property type="entry name" value="NAD(P)-binding Rossmann-like Domain"/>
    <property type="match status" value="1"/>
</dbReference>
<dbReference type="GO" id="GO:0000166">
    <property type="term" value="F:nucleotide binding"/>
    <property type="evidence" value="ECO:0007669"/>
    <property type="project" value="InterPro"/>
</dbReference>
<dbReference type="InterPro" id="IPR050463">
    <property type="entry name" value="Gfo/Idh/MocA_oxidrdct_glycsds"/>
</dbReference>
<dbReference type="GO" id="GO:0016491">
    <property type="term" value="F:oxidoreductase activity"/>
    <property type="evidence" value="ECO:0007669"/>
    <property type="project" value="UniProtKB-KW"/>
</dbReference>
<keyword evidence="1" id="KW-0560">Oxidoreductase</keyword>
<feature type="domain" description="GFO/IDH/MocA-like oxidoreductase" evidence="3">
    <location>
        <begin position="134"/>
        <end position="257"/>
    </location>
</feature>
<gene>
    <name evidence="4" type="ORF">AXX12_06910</name>
</gene>
<keyword evidence="5" id="KW-1185">Reference proteome</keyword>
<evidence type="ECO:0000259" key="3">
    <source>
        <dbReference type="Pfam" id="PF22725"/>
    </source>
</evidence>
<dbReference type="InterPro" id="IPR000683">
    <property type="entry name" value="Gfo/Idh/MocA-like_OxRdtase_N"/>
</dbReference>
<dbReference type="PANTHER" id="PTHR43818">
    <property type="entry name" value="BCDNA.GH03377"/>
    <property type="match status" value="1"/>
</dbReference>
<dbReference type="SUPFAM" id="SSF55347">
    <property type="entry name" value="Glyceraldehyde-3-phosphate dehydrogenase-like, C-terminal domain"/>
    <property type="match status" value="1"/>
</dbReference>
<comment type="caution">
    <text evidence="4">The sequence shown here is derived from an EMBL/GenBank/DDBJ whole genome shotgun (WGS) entry which is preliminary data.</text>
</comment>
<evidence type="ECO:0000259" key="2">
    <source>
        <dbReference type="Pfam" id="PF01408"/>
    </source>
</evidence>
<organism evidence="4 5">
    <name type="scientific">Anaerosporomusa subterranea</name>
    <dbReference type="NCBI Taxonomy" id="1794912"/>
    <lineage>
        <taxon>Bacteria</taxon>
        <taxon>Bacillati</taxon>
        <taxon>Bacillota</taxon>
        <taxon>Negativicutes</taxon>
        <taxon>Acetonemataceae</taxon>
        <taxon>Anaerosporomusa</taxon>
    </lineage>
</organism>
<dbReference type="Proteomes" id="UP000076268">
    <property type="component" value="Unassembled WGS sequence"/>
</dbReference>
<proteinExistence type="predicted"/>
<sequence>MKMAEIRWGMIGCGDVTEVKSGPGFQKAPHSRLVAVMRRNGKLAEDYARRHGVPKWYSDADSLIADPDVDAVYVATPPAFHKDYAIAAARAGKPVYVEKPMALTFADCEAMLDEFQSKQIPLFVAYYRRAMPRFLKVKELLDGNAIGAVRFVQVSQYARPSEKDLAKALSWRVDPQIAGGGYFYDMGSHTIDFLDFLFGPIDKAQGYASNQAGLYAAEDTVAGSFVFKSGLQGAGTWCFAAPYDYEAVEIIGEKGRLIVSMFANLPVRLITGAGEEQFMIEHPAHVQQPLIETVVNELLGLGNCLSSGITGARTNWVMEQMIKRIDR</sequence>
<dbReference type="PANTHER" id="PTHR43818:SF11">
    <property type="entry name" value="BCDNA.GH03377"/>
    <property type="match status" value="1"/>
</dbReference>
<name>A0A154BQD1_ANASB</name>
<dbReference type="EMBL" id="LSGP01000017">
    <property type="protein sequence ID" value="KYZ76167.1"/>
    <property type="molecule type" value="Genomic_DNA"/>
</dbReference>
<dbReference type="SUPFAM" id="SSF51735">
    <property type="entry name" value="NAD(P)-binding Rossmann-fold domains"/>
    <property type="match status" value="1"/>
</dbReference>
<protein>
    <submittedName>
        <fullName evidence="4">Oxidoreductase</fullName>
    </submittedName>
</protein>
<dbReference type="InterPro" id="IPR055170">
    <property type="entry name" value="GFO_IDH_MocA-like_dom"/>
</dbReference>
<dbReference type="STRING" id="1794912.AXX12_06910"/>